<comment type="cofactor">
    <cofactor evidence="2">
        <name>[4Fe-4S] cluster</name>
        <dbReference type="ChEBI" id="CHEBI:49883"/>
    </cofactor>
</comment>
<feature type="domain" description="NADH:flavin oxidoreductase/NADH oxidase N-terminal" evidence="10">
    <location>
        <begin position="18"/>
        <end position="351"/>
    </location>
</feature>
<dbReference type="GO" id="GO:0051536">
    <property type="term" value="F:iron-sulfur cluster binding"/>
    <property type="evidence" value="ECO:0007669"/>
    <property type="project" value="UniProtKB-KW"/>
</dbReference>
<reference evidence="13" key="1">
    <citation type="submission" date="2018-03" db="EMBL/GenBank/DDBJ databases">
        <authorList>
            <person name="Sun L."/>
            <person name="Liu H."/>
            <person name="Chen W."/>
            <person name="Huang K."/>
            <person name="Liu W."/>
            <person name="Gao X."/>
        </authorList>
    </citation>
    <scope>NUCLEOTIDE SEQUENCE [LARGE SCALE GENOMIC DNA]</scope>
    <source>
        <strain evidence="13">SH9</strain>
    </source>
</reference>
<dbReference type="GO" id="GO:0033543">
    <property type="term" value="P:fatty acid beta-oxidation, unsaturated, even number, reductase/isomerase pathway"/>
    <property type="evidence" value="ECO:0007669"/>
    <property type="project" value="TreeGrafter"/>
</dbReference>
<name>A0A2T1HNH2_9HYPH</name>
<keyword evidence="7" id="KW-0560">Oxidoreductase</keyword>
<dbReference type="EMBL" id="PVZS01000030">
    <property type="protein sequence ID" value="PSC03182.1"/>
    <property type="molecule type" value="Genomic_DNA"/>
</dbReference>
<keyword evidence="13" id="KW-1185">Reference proteome</keyword>
<dbReference type="Gene3D" id="3.20.20.70">
    <property type="entry name" value="Aldolase class I"/>
    <property type="match status" value="1"/>
</dbReference>
<comment type="caution">
    <text evidence="12">The sequence shown here is derived from an EMBL/GenBank/DDBJ whole genome shotgun (WGS) entry which is preliminary data.</text>
</comment>
<evidence type="ECO:0000256" key="5">
    <source>
        <dbReference type="ARBA" id="ARBA00022643"/>
    </source>
</evidence>
<evidence type="ECO:0000256" key="7">
    <source>
        <dbReference type="ARBA" id="ARBA00023002"/>
    </source>
</evidence>
<dbReference type="AlphaFoldDB" id="A0A2T1HNH2"/>
<feature type="domain" description="FAD/NAD(P)-binding" evidence="11">
    <location>
        <begin position="396"/>
        <end position="627"/>
    </location>
</feature>
<keyword evidence="6" id="KW-0479">Metal-binding</keyword>
<dbReference type="Proteomes" id="UP000239772">
    <property type="component" value="Unassembled WGS sequence"/>
</dbReference>
<dbReference type="SUPFAM" id="SSF51395">
    <property type="entry name" value="FMN-linked oxidoreductases"/>
    <property type="match status" value="1"/>
</dbReference>
<dbReference type="Pfam" id="PF00724">
    <property type="entry name" value="Oxidored_FMN"/>
    <property type="match status" value="1"/>
</dbReference>
<dbReference type="Gene3D" id="3.50.50.60">
    <property type="entry name" value="FAD/NAD(P)-binding domain"/>
    <property type="match status" value="1"/>
</dbReference>
<dbReference type="GO" id="GO:0032259">
    <property type="term" value="P:methylation"/>
    <property type="evidence" value="ECO:0007669"/>
    <property type="project" value="UniProtKB-KW"/>
</dbReference>
<dbReference type="GO" id="GO:0008168">
    <property type="term" value="F:methyltransferase activity"/>
    <property type="evidence" value="ECO:0007669"/>
    <property type="project" value="UniProtKB-KW"/>
</dbReference>
<dbReference type="InterPro" id="IPR036188">
    <property type="entry name" value="FAD/NAD-bd_sf"/>
</dbReference>
<dbReference type="PRINTS" id="PR00411">
    <property type="entry name" value="PNDRDTASEI"/>
</dbReference>
<gene>
    <name evidence="12" type="ORF">SLNSH_20315</name>
</gene>
<dbReference type="SUPFAM" id="SSF51905">
    <property type="entry name" value="FAD/NAD(P)-binding domain"/>
    <property type="match status" value="1"/>
</dbReference>
<dbReference type="GO" id="GO:0046872">
    <property type="term" value="F:metal ion binding"/>
    <property type="evidence" value="ECO:0007669"/>
    <property type="project" value="UniProtKB-KW"/>
</dbReference>
<evidence type="ECO:0000256" key="8">
    <source>
        <dbReference type="ARBA" id="ARBA00023004"/>
    </source>
</evidence>
<dbReference type="PANTHER" id="PTHR42917:SF2">
    <property type="entry name" value="2,4-DIENOYL-COA REDUCTASE [(2E)-ENOYL-COA-PRODUCING]"/>
    <property type="match status" value="1"/>
</dbReference>
<keyword evidence="12" id="KW-0808">Transferase</keyword>
<sequence length="686" mass="76096">MSFVEANPAPAAAARDPLLQPLRIKNLVLKNRVMSTSHASGMEEGGMPKERYQLYHLEKAKGGIGLSMFGGSSNVAPDSPNIFRQLNVGTDEIIPWLKQFSERMHAHGAALMVQITHLGRRGEPYADKWLPTIGPSPMRETLHRSFPKEMDEHDIRRVVKAYAAAVRRCKEGGLDGVETLAGGHLIGQFLSPSTNHRTDKYGGSIENRCRFGLEVFEAIREEVGDDYVVGMRYVIDEGETGLSMRDAIEVAHIFERTGMLDFFNAIYGRMDTERALAVDNMPGMASRIAPWLQQVGAFKREVGLPVFHAARISDIATARHAIREGLLDMVAMTRAHIADPHIVRKIEAGEEDRIRPCVGATHCQSPYRPHCLHNPSTGRESTLPHEIQRSERAGRKVVVVGGGPAGLEAARVSALRGHEVVLFEAADKLGGQLLLSQRASWRRDVIGIVDWRAEEIRRMGVRVELGRYAEVEDVLVENPDVVVIATGGIPDIDWIDGAEHVTSVWDVIGGTTPLGQEVIVYDGTGRHPGPQAAELGAQEGRKVQFVSIDAQMAQELTYAERIIWKKRIYELGVPMTFDHEIVKVERRGNRIAATFRNLASEQLTERLADQILVEHGVRPADDLYQALRPHSANDGVTDIEALLEVSQQPLTWRPEARMELHRVGDAVASRNVHTAVLDSMRLCRAF</sequence>
<keyword evidence="5" id="KW-0288">FMN</keyword>
<keyword evidence="12" id="KW-0489">Methyltransferase</keyword>
<evidence type="ECO:0000256" key="1">
    <source>
        <dbReference type="ARBA" id="ARBA00001917"/>
    </source>
</evidence>
<evidence type="ECO:0000259" key="11">
    <source>
        <dbReference type="Pfam" id="PF07992"/>
    </source>
</evidence>
<dbReference type="OrthoDB" id="9804454at2"/>
<comment type="cofactor">
    <cofactor evidence="1">
        <name>FMN</name>
        <dbReference type="ChEBI" id="CHEBI:58210"/>
    </cofactor>
</comment>
<protein>
    <submittedName>
        <fullName evidence="12">N-methylproline demethylase</fullName>
    </submittedName>
</protein>
<evidence type="ECO:0000256" key="4">
    <source>
        <dbReference type="ARBA" id="ARBA00022630"/>
    </source>
</evidence>
<dbReference type="GO" id="GO:0010181">
    <property type="term" value="F:FMN binding"/>
    <property type="evidence" value="ECO:0007669"/>
    <property type="project" value="InterPro"/>
</dbReference>
<evidence type="ECO:0000256" key="6">
    <source>
        <dbReference type="ARBA" id="ARBA00022723"/>
    </source>
</evidence>
<dbReference type="InterPro" id="IPR051793">
    <property type="entry name" value="NADH:flavin_oxidoreductase"/>
</dbReference>
<dbReference type="InterPro" id="IPR023753">
    <property type="entry name" value="FAD/NAD-binding_dom"/>
</dbReference>
<dbReference type="InterPro" id="IPR001155">
    <property type="entry name" value="OxRdtase_FMN_N"/>
</dbReference>
<comment type="similarity">
    <text evidence="3">In the N-terminal section; belongs to the NADH:flavin oxidoreductase/NADH oxidase family.</text>
</comment>
<evidence type="ECO:0000313" key="13">
    <source>
        <dbReference type="Proteomes" id="UP000239772"/>
    </source>
</evidence>
<dbReference type="CDD" id="cd04734">
    <property type="entry name" value="OYE_like_3_FMN"/>
    <property type="match status" value="1"/>
</dbReference>
<organism evidence="12 13">
    <name type="scientific">Alsobacter soli</name>
    <dbReference type="NCBI Taxonomy" id="2109933"/>
    <lineage>
        <taxon>Bacteria</taxon>
        <taxon>Pseudomonadati</taxon>
        <taxon>Pseudomonadota</taxon>
        <taxon>Alphaproteobacteria</taxon>
        <taxon>Hyphomicrobiales</taxon>
        <taxon>Alsobacteraceae</taxon>
        <taxon>Alsobacter</taxon>
    </lineage>
</organism>
<accession>A0A2T1HNH2</accession>
<dbReference type="RefSeq" id="WP_106339381.1">
    <property type="nucleotide sequence ID" value="NZ_PVZS01000030.1"/>
</dbReference>
<keyword evidence="4" id="KW-0285">Flavoprotein</keyword>
<evidence type="ECO:0000259" key="10">
    <source>
        <dbReference type="Pfam" id="PF00724"/>
    </source>
</evidence>
<evidence type="ECO:0000256" key="3">
    <source>
        <dbReference type="ARBA" id="ARBA00011048"/>
    </source>
</evidence>
<proteinExistence type="inferred from homology"/>
<evidence type="ECO:0000313" key="12">
    <source>
        <dbReference type="EMBL" id="PSC03182.1"/>
    </source>
</evidence>
<evidence type="ECO:0000256" key="9">
    <source>
        <dbReference type="ARBA" id="ARBA00023014"/>
    </source>
</evidence>
<keyword evidence="9" id="KW-0411">Iron-sulfur</keyword>
<dbReference type="Gene3D" id="3.40.50.720">
    <property type="entry name" value="NAD(P)-binding Rossmann-like Domain"/>
    <property type="match status" value="1"/>
</dbReference>
<dbReference type="Pfam" id="PF07992">
    <property type="entry name" value="Pyr_redox_2"/>
    <property type="match status" value="1"/>
</dbReference>
<dbReference type="PANTHER" id="PTHR42917">
    <property type="entry name" value="2,4-DIENOYL-COA REDUCTASE"/>
    <property type="match status" value="1"/>
</dbReference>
<evidence type="ECO:0000256" key="2">
    <source>
        <dbReference type="ARBA" id="ARBA00001966"/>
    </source>
</evidence>
<keyword evidence="8" id="KW-0408">Iron</keyword>
<dbReference type="InterPro" id="IPR013785">
    <property type="entry name" value="Aldolase_TIM"/>
</dbReference>
<dbReference type="GO" id="GO:0008670">
    <property type="term" value="F:2,4-dienoyl-CoA reductase (NADPH) activity"/>
    <property type="evidence" value="ECO:0007669"/>
    <property type="project" value="TreeGrafter"/>
</dbReference>